<dbReference type="Proteomes" id="UP001642260">
    <property type="component" value="Unassembled WGS sequence"/>
</dbReference>
<reference evidence="3 4" key="1">
    <citation type="submission" date="2022-03" db="EMBL/GenBank/DDBJ databases">
        <authorList>
            <person name="Macdonald S."/>
            <person name="Ahmed S."/>
            <person name="Newling K."/>
        </authorList>
    </citation>
    <scope>NUCLEOTIDE SEQUENCE [LARGE SCALE GENOMIC DNA]</scope>
</reference>
<dbReference type="AlphaFoldDB" id="A0ABC8JYE2"/>
<gene>
    <name evidence="3" type="ORF">ERUC_LOCUS16283</name>
</gene>
<evidence type="ECO:0000313" key="4">
    <source>
        <dbReference type="Proteomes" id="UP001642260"/>
    </source>
</evidence>
<keyword evidence="4" id="KW-1185">Reference proteome</keyword>
<organism evidence="3 4">
    <name type="scientific">Eruca vesicaria subsp. sativa</name>
    <name type="common">Garden rocket</name>
    <name type="synonym">Eruca sativa</name>
    <dbReference type="NCBI Taxonomy" id="29727"/>
    <lineage>
        <taxon>Eukaryota</taxon>
        <taxon>Viridiplantae</taxon>
        <taxon>Streptophyta</taxon>
        <taxon>Embryophyta</taxon>
        <taxon>Tracheophyta</taxon>
        <taxon>Spermatophyta</taxon>
        <taxon>Magnoliopsida</taxon>
        <taxon>eudicotyledons</taxon>
        <taxon>Gunneridae</taxon>
        <taxon>Pentapetalae</taxon>
        <taxon>rosids</taxon>
        <taxon>malvids</taxon>
        <taxon>Brassicales</taxon>
        <taxon>Brassicaceae</taxon>
        <taxon>Brassiceae</taxon>
        <taxon>Eruca</taxon>
    </lineage>
</organism>
<dbReference type="FunFam" id="1.10.260.100:FF:000001">
    <property type="entry name" value="Ubiquilin 1"/>
    <property type="match status" value="1"/>
</dbReference>
<evidence type="ECO:0000259" key="2">
    <source>
        <dbReference type="SMART" id="SM00727"/>
    </source>
</evidence>
<proteinExistence type="predicted"/>
<evidence type="ECO:0000313" key="3">
    <source>
        <dbReference type="EMBL" id="CAH8344304.1"/>
    </source>
</evidence>
<feature type="compositionally biased region" description="Polar residues" evidence="1">
    <location>
        <begin position="178"/>
        <end position="191"/>
    </location>
</feature>
<comment type="caution">
    <text evidence="3">The sequence shown here is derived from an EMBL/GenBank/DDBJ whole genome shotgun (WGS) entry which is preliminary data.</text>
</comment>
<name>A0ABC8JYE2_ERUVS</name>
<evidence type="ECO:0000256" key="1">
    <source>
        <dbReference type="SAM" id="MobiDB-lite"/>
    </source>
</evidence>
<dbReference type="SMART" id="SM00727">
    <property type="entry name" value="STI1"/>
    <property type="match status" value="1"/>
</dbReference>
<dbReference type="EMBL" id="CAKOAT010152931">
    <property type="protein sequence ID" value="CAH8344304.1"/>
    <property type="molecule type" value="Genomic_DNA"/>
</dbReference>
<feature type="region of interest" description="Disordered" evidence="1">
    <location>
        <begin position="175"/>
        <end position="194"/>
    </location>
</feature>
<protein>
    <recommendedName>
        <fullName evidence="2">STI1 domain-containing protein</fullName>
    </recommendedName>
</protein>
<dbReference type="InterPro" id="IPR015496">
    <property type="entry name" value="Ubiquilin"/>
</dbReference>
<sequence length="221" mass="23694">MPLLLFEQAQQQLAQNLNMVRDMMNAPAIQNIMNNPELMRTFILSKPQMCELVDRNPELGHILNDPSIFRQSLEAARNPELMREMTRSTDKAMSNIEATPEGFNMLRRVYENVQEPLLNGSTLSGNAGNGAGSNLFAALFGNQGAVSNNHMTTSAETGTWNAVPNTNPLPNPWVAAGGQTTTPERTSSSGDTRAPGLGGLAGLGGLDMLGWDPTVGATPDA</sequence>
<dbReference type="InterPro" id="IPR006636">
    <property type="entry name" value="STI1_HS-bd"/>
</dbReference>
<dbReference type="PANTHER" id="PTHR10677">
    <property type="entry name" value="UBIQUILIN"/>
    <property type="match status" value="1"/>
</dbReference>
<dbReference type="PANTHER" id="PTHR10677:SF48">
    <property type="entry name" value="UBA DOMAIN-CONTAINING PROTEIN"/>
    <property type="match status" value="1"/>
</dbReference>
<dbReference type="Gene3D" id="1.10.260.100">
    <property type="match status" value="1"/>
</dbReference>
<feature type="domain" description="STI1" evidence="2">
    <location>
        <begin position="46"/>
        <end position="85"/>
    </location>
</feature>
<accession>A0ABC8JYE2</accession>
<dbReference type="Pfam" id="PF23195">
    <property type="entry name" value="UBQLN1"/>
    <property type="match status" value="1"/>
</dbReference>